<feature type="chain" id="PRO_5009667767" evidence="10">
    <location>
        <begin position="22"/>
        <end position="859"/>
    </location>
</feature>
<comment type="subcellular location">
    <subcellularLocation>
        <location evidence="1 8">Cell outer membrane</location>
        <topology evidence="1 8">Multi-pass membrane protein</topology>
    </subcellularLocation>
</comment>
<protein>
    <submittedName>
        <fullName evidence="13">Iron complex outermembrane recepter protein</fullName>
    </submittedName>
</protein>
<dbReference type="Pfam" id="PF13620">
    <property type="entry name" value="CarboxypepD_reg"/>
    <property type="match status" value="1"/>
</dbReference>
<evidence type="ECO:0000256" key="2">
    <source>
        <dbReference type="ARBA" id="ARBA00022448"/>
    </source>
</evidence>
<evidence type="ECO:0000313" key="14">
    <source>
        <dbReference type="Proteomes" id="UP000182248"/>
    </source>
</evidence>
<dbReference type="GO" id="GO:0015344">
    <property type="term" value="F:siderophore uptake transmembrane transporter activity"/>
    <property type="evidence" value="ECO:0007669"/>
    <property type="project" value="TreeGrafter"/>
</dbReference>
<dbReference type="STRING" id="1150368.SAMN02927921_04056"/>
<comment type="similarity">
    <text evidence="8 9">Belongs to the TonB-dependent receptor family.</text>
</comment>
<evidence type="ECO:0000256" key="9">
    <source>
        <dbReference type="RuleBase" id="RU003357"/>
    </source>
</evidence>
<dbReference type="GO" id="GO:0009279">
    <property type="term" value="C:cell outer membrane"/>
    <property type="evidence" value="ECO:0007669"/>
    <property type="project" value="UniProtKB-SubCell"/>
</dbReference>
<dbReference type="Proteomes" id="UP000182248">
    <property type="component" value="Unassembled WGS sequence"/>
</dbReference>
<feature type="domain" description="TonB-dependent receptor-like beta-barrel" evidence="11">
    <location>
        <begin position="403"/>
        <end position="824"/>
    </location>
</feature>
<keyword evidence="7 8" id="KW-0998">Cell outer membrane</keyword>
<dbReference type="Pfam" id="PF07715">
    <property type="entry name" value="Plug"/>
    <property type="match status" value="1"/>
</dbReference>
<evidence type="ECO:0000256" key="10">
    <source>
        <dbReference type="SAM" id="SignalP"/>
    </source>
</evidence>
<name>A0A1K1RVZ4_9FLAO</name>
<proteinExistence type="inferred from homology"/>
<dbReference type="InterPro" id="IPR039426">
    <property type="entry name" value="TonB-dep_rcpt-like"/>
</dbReference>
<evidence type="ECO:0000259" key="11">
    <source>
        <dbReference type="Pfam" id="PF00593"/>
    </source>
</evidence>
<reference evidence="13 14" key="1">
    <citation type="submission" date="2016-11" db="EMBL/GenBank/DDBJ databases">
        <authorList>
            <person name="Jaros S."/>
            <person name="Januszkiewicz K."/>
            <person name="Wedrychowicz H."/>
        </authorList>
    </citation>
    <scope>NUCLEOTIDE SEQUENCE [LARGE SCALE GENOMIC DNA]</scope>
    <source>
        <strain evidence="13 14">CGMCC 1.12145</strain>
    </source>
</reference>
<dbReference type="Pfam" id="PF00593">
    <property type="entry name" value="TonB_dep_Rec_b-barrel"/>
    <property type="match status" value="1"/>
</dbReference>
<evidence type="ECO:0000259" key="12">
    <source>
        <dbReference type="Pfam" id="PF07715"/>
    </source>
</evidence>
<keyword evidence="10" id="KW-0732">Signal</keyword>
<dbReference type="PANTHER" id="PTHR30069:SF42">
    <property type="entry name" value="FERRIC AEROBACTIN RECEPTOR"/>
    <property type="match status" value="1"/>
</dbReference>
<evidence type="ECO:0000256" key="7">
    <source>
        <dbReference type="ARBA" id="ARBA00023237"/>
    </source>
</evidence>
<dbReference type="EMBL" id="FPJE01000036">
    <property type="protein sequence ID" value="SFW76005.1"/>
    <property type="molecule type" value="Genomic_DNA"/>
</dbReference>
<feature type="signal peptide" evidence="10">
    <location>
        <begin position="1"/>
        <end position="21"/>
    </location>
</feature>
<gene>
    <name evidence="13" type="ORF">SAMN02927921_04056</name>
</gene>
<feature type="domain" description="TonB-dependent receptor plug" evidence="12">
    <location>
        <begin position="203"/>
        <end position="306"/>
    </location>
</feature>
<keyword evidence="6 8" id="KW-0472">Membrane</keyword>
<keyword evidence="14" id="KW-1185">Reference proteome</keyword>
<dbReference type="Gene3D" id="2.60.40.1120">
    <property type="entry name" value="Carboxypeptidase-like, regulatory domain"/>
    <property type="match status" value="1"/>
</dbReference>
<dbReference type="SUPFAM" id="SSF56935">
    <property type="entry name" value="Porins"/>
    <property type="match status" value="1"/>
</dbReference>
<evidence type="ECO:0000256" key="4">
    <source>
        <dbReference type="ARBA" id="ARBA00022692"/>
    </source>
</evidence>
<dbReference type="Gene3D" id="2.170.130.10">
    <property type="entry name" value="TonB-dependent receptor, plug domain"/>
    <property type="match status" value="1"/>
</dbReference>
<evidence type="ECO:0000256" key="8">
    <source>
        <dbReference type="PROSITE-ProRule" id="PRU01360"/>
    </source>
</evidence>
<dbReference type="InterPro" id="IPR008969">
    <property type="entry name" value="CarboxyPept-like_regulatory"/>
</dbReference>
<dbReference type="PROSITE" id="PS52016">
    <property type="entry name" value="TONB_DEPENDENT_REC_3"/>
    <property type="match status" value="1"/>
</dbReference>
<keyword evidence="4 8" id="KW-0812">Transmembrane</keyword>
<organism evidence="13 14">
    <name type="scientific">Sinomicrobium oceani</name>
    <dbReference type="NCBI Taxonomy" id="1150368"/>
    <lineage>
        <taxon>Bacteria</taxon>
        <taxon>Pseudomonadati</taxon>
        <taxon>Bacteroidota</taxon>
        <taxon>Flavobacteriia</taxon>
        <taxon>Flavobacteriales</taxon>
        <taxon>Flavobacteriaceae</taxon>
        <taxon>Sinomicrobium</taxon>
    </lineage>
</organism>
<sequence>MNYQLPVIVLLYFMALTSASAQEKILDKNLDLRMEEVTVKQVLDAIEEQTGYEFSYSPDMIDLEKRVTVSYQGVRLQQVLRDILGTQAGGIRVDGRQIRLQPRRGFGTIRGVVRGDDGLPVPYAFVSISNTNSAHTDEEGVYVMHDVEAGNRKVNISAVGFNKASAQVDVFSGQTVTLDVMLTQNNHLSEVVVTAGRVKESIDEVPSSVTILGAGDIEDQMNINTSISDILSFTIPGLGPTSNKATNSGQTLRGRSVLVLIDGIPQSTPLLNGNRDIRSLDPMVIRRVEVIKGATSIYGNGSGGGIINYITKNPESDKKISGQTLVGASGHVFHPSNSLGYRVSQLFNGKLDKFSYVVSGTYNSIGIFRDGDGNVLAYDDGLSESYSANVYAKAAYDFTPSAKLTVAYNYFRSMQDTDYINQPGTYPERPAYGVKGENPGAPSGTPQNHNVYLSYRHDDLFGDTSMEFSAYYNRFLSTNRYIESASGWYGPGQSQISSIKKGLRLNLHTPWQFGQKVTGNVVYGADILGDVTSQPLLDGRVYVPDMDMTNVAPYLQVKATLWDDFVFKGGLRYENASVKVKDFQTLPKGPDGEGSIGVTGGTINYKATMFNAGLRYTRFDYFNPFVSFSQAFGLNELGRVVRAAEESTLSDLKTDAIITNNYEVGADSRFSVFHLTGAFYVSTSKLGANLVANEYGTLIPKRAPERIHGFEFTADAHINPQWSLGATYAYVEGKAEQEDGSRVFLGYSRIAPPKATANVQYKPSDRFKIQLFWVYTGHRDRFAPQENGMYRTGEGPVHSVNLFNLNSTFKITEAFKCSLGVENLFNNSYYPFYSQYSAHNDRYYMGYGTRASLNFTYSF</sequence>
<evidence type="ECO:0000313" key="13">
    <source>
        <dbReference type="EMBL" id="SFW76005.1"/>
    </source>
</evidence>
<dbReference type="AlphaFoldDB" id="A0A1K1RVZ4"/>
<dbReference type="InterPro" id="IPR037066">
    <property type="entry name" value="Plug_dom_sf"/>
</dbReference>
<evidence type="ECO:0000256" key="5">
    <source>
        <dbReference type="ARBA" id="ARBA00023077"/>
    </source>
</evidence>
<dbReference type="GO" id="GO:0044718">
    <property type="term" value="P:siderophore transmembrane transport"/>
    <property type="evidence" value="ECO:0007669"/>
    <property type="project" value="TreeGrafter"/>
</dbReference>
<dbReference type="SUPFAM" id="SSF49464">
    <property type="entry name" value="Carboxypeptidase regulatory domain-like"/>
    <property type="match status" value="1"/>
</dbReference>
<dbReference type="InterPro" id="IPR036942">
    <property type="entry name" value="Beta-barrel_TonB_sf"/>
</dbReference>
<keyword evidence="2 8" id="KW-0813">Transport</keyword>
<dbReference type="InterPro" id="IPR000531">
    <property type="entry name" value="Beta-barrel_TonB"/>
</dbReference>
<dbReference type="InterPro" id="IPR012910">
    <property type="entry name" value="Plug_dom"/>
</dbReference>
<keyword evidence="3 8" id="KW-1134">Transmembrane beta strand</keyword>
<dbReference type="Gene3D" id="2.40.170.20">
    <property type="entry name" value="TonB-dependent receptor, beta-barrel domain"/>
    <property type="match status" value="1"/>
</dbReference>
<dbReference type="PANTHER" id="PTHR30069">
    <property type="entry name" value="TONB-DEPENDENT OUTER MEMBRANE RECEPTOR"/>
    <property type="match status" value="1"/>
</dbReference>
<evidence type="ECO:0000256" key="6">
    <source>
        <dbReference type="ARBA" id="ARBA00023136"/>
    </source>
</evidence>
<accession>A0A1K1RVZ4</accession>
<evidence type="ECO:0000256" key="3">
    <source>
        <dbReference type="ARBA" id="ARBA00022452"/>
    </source>
</evidence>
<evidence type="ECO:0000256" key="1">
    <source>
        <dbReference type="ARBA" id="ARBA00004571"/>
    </source>
</evidence>
<keyword evidence="5 9" id="KW-0798">TonB box</keyword>